<evidence type="ECO:0000256" key="12">
    <source>
        <dbReference type="ARBA" id="ARBA00049878"/>
    </source>
</evidence>
<evidence type="ECO:0000256" key="2">
    <source>
        <dbReference type="ARBA" id="ARBA00005426"/>
    </source>
</evidence>
<evidence type="ECO:0000256" key="3">
    <source>
        <dbReference type="ARBA" id="ARBA00011950"/>
    </source>
</evidence>
<dbReference type="OrthoDB" id="9803224at2"/>
<comment type="function">
    <text evidence="6">Converts molybdopterin precursor Z into molybdopterin. This requires the incorporation of two sulfur atoms into precursor Z to generate a dithiolene group. The sulfur is provided by MoaD.</text>
</comment>
<evidence type="ECO:0000256" key="5">
    <source>
        <dbReference type="ARBA" id="ARBA00023150"/>
    </source>
</evidence>
<keyword evidence="5" id="KW-0501">Molybdenum cofactor biosynthesis</keyword>
<dbReference type="Gene3D" id="3.90.1170.40">
    <property type="entry name" value="Molybdopterin biosynthesis MoaE subunit"/>
    <property type="match status" value="1"/>
</dbReference>
<comment type="similarity">
    <text evidence="2">Belongs to the MoaE family.</text>
</comment>
<organism evidence="13 14">
    <name type="scientific">Erythrobacter longus</name>
    <dbReference type="NCBI Taxonomy" id="1044"/>
    <lineage>
        <taxon>Bacteria</taxon>
        <taxon>Pseudomonadati</taxon>
        <taxon>Pseudomonadota</taxon>
        <taxon>Alphaproteobacteria</taxon>
        <taxon>Sphingomonadales</taxon>
        <taxon>Erythrobacteraceae</taxon>
        <taxon>Erythrobacter/Porphyrobacter group</taxon>
        <taxon>Erythrobacter</taxon>
    </lineage>
</organism>
<dbReference type="RefSeq" id="WP_034960243.1">
    <property type="nucleotide sequence ID" value="NZ_JMIW01000004.1"/>
</dbReference>
<evidence type="ECO:0000256" key="4">
    <source>
        <dbReference type="ARBA" id="ARBA00013858"/>
    </source>
</evidence>
<proteinExistence type="inferred from homology"/>
<dbReference type="GO" id="GO:0030366">
    <property type="term" value="F:molybdopterin synthase activity"/>
    <property type="evidence" value="ECO:0007669"/>
    <property type="project" value="UniProtKB-EC"/>
</dbReference>
<keyword evidence="14" id="KW-1185">Reference proteome</keyword>
<dbReference type="PANTHER" id="PTHR23404">
    <property type="entry name" value="MOLYBDOPTERIN SYNTHASE RELATED"/>
    <property type="match status" value="1"/>
</dbReference>
<dbReference type="SUPFAM" id="SSF54690">
    <property type="entry name" value="Molybdopterin synthase subunit MoaE"/>
    <property type="match status" value="1"/>
</dbReference>
<evidence type="ECO:0000256" key="6">
    <source>
        <dbReference type="ARBA" id="ARBA00025448"/>
    </source>
</evidence>
<evidence type="ECO:0000313" key="13">
    <source>
        <dbReference type="EMBL" id="KEO89674.1"/>
    </source>
</evidence>
<comment type="subunit">
    <text evidence="7">Heterotetramer of 2 MoaD subunits and 2 MoaE subunits. Also stable as homodimer. The enzyme changes between these two forms during catalysis.</text>
</comment>
<dbReference type="UniPathway" id="UPA00344"/>
<evidence type="ECO:0000256" key="10">
    <source>
        <dbReference type="ARBA" id="ARBA00030781"/>
    </source>
</evidence>
<evidence type="ECO:0000256" key="8">
    <source>
        <dbReference type="ARBA" id="ARBA00029745"/>
    </source>
</evidence>
<evidence type="ECO:0000313" key="14">
    <source>
        <dbReference type="Proteomes" id="UP000027647"/>
    </source>
</evidence>
<evidence type="ECO:0000256" key="9">
    <source>
        <dbReference type="ARBA" id="ARBA00030407"/>
    </source>
</evidence>
<comment type="caution">
    <text evidence="13">The sequence shown here is derived from an EMBL/GenBank/DDBJ whole genome shotgun (WGS) entry which is preliminary data.</text>
</comment>
<reference evidence="13 14" key="1">
    <citation type="submission" date="2014-04" db="EMBL/GenBank/DDBJ databases">
        <title>A comprehensive comparison of genomes of Erythrobacter spp. strains.</title>
        <authorList>
            <person name="Zheng Q."/>
        </authorList>
    </citation>
    <scope>NUCLEOTIDE SEQUENCE [LARGE SCALE GENOMIC DNA]</scope>
    <source>
        <strain evidence="13 14">DSM 6997</strain>
    </source>
</reference>
<dbReference type="InterPro" id="IPR003448">
    <property type="entry name" value="Mopterin_biosynth_MoaE"/>
</dbReference>
<sequence>MTAFVEVKQEVFDPSVCLSQFTGRIGDEGAVVSFTGRARGQTKDGLPINALVLESYRGVTLASMQQIAADAHAKFAITASHVIHRAGRIKPLEAIVFVATASPHRRAAFEAADYLMDRLKTEAVFWKREEHANGSAWIEPTDADRSDVARW</sequence>
<dbReference type="CDD" id="cd00756">
    <property type="entry name" value="MoaE"/>
    <property type="match status" value="1"/>
</dbReference>
<evidence type="ECO:0000256" key="7">
    <source>
        <dbReference type="ARBA" id="ARBA00026066"/>
    </source>
</evidence>
<dbReference type="InterPro" id="IPR036563">
    <property type="entry name" value="MoaE_sf"/>
</dbReference>
<dbReference type="EC" id="2.8.1.12" evidence="3"/>
<evidence type="ECO:0000256" key="1">
    <source>
        <dbReference type="ARBA" id="ARBA00005046"/>
    </source>
</evidence>
<dbReference type="EMBL" id="JMIW01000004">
    <property type="protein sequence ID" value="KEO89674.1"/>
    <property type="molecule type" value="Genomic_DNA"/>
</dbReference>
<dbReference type="GO" id="GO:0006777">
    <property type="term" value="P:Mo-molybdopterin cofactor biosynthetic process"/>
    <property type="evidence" value="ECO:0007669"/>
    <property type="project" value="UniProtKB-KW"/>
</dbReference>
<comment type="pathway">
    <text evidence="1">Cofactor biosynthesis; molybdopterin biosynthesis.</text>
</comment>
<dbReference type="Proteomes" id="UP000027647">
    <property type="component" value="Unassembled WGS sequence"/>
</dbReference>
<dbReference type="eggNOG" id="COG0314">
    <property type="taxonomic scope" value="Bacteria"/>
</dbReference>
<accession>A0A074M8F2</accession>
<dbReference type="Pfam" id="PF02391">
    <property type="entry name" value="MoaE"/>
    <property type="match status" value="1"/>
</dbReference>
<protein>
    <recommendedName>
        <fullName evidence="4">Molybdopterin synthase catalytic subunit</fullName>
        <ecNumber evidence="3">2.8.1.12</ecNumber>
    </recommendedName>
    <alternativeName>
        <fullName evidence="10">MPT synthase subunit 2</fullName>
    </alternativeName>
    <alternativeName>
        <fullName evidence="8">Molybdenum cofactor biosynthesis protein E</fullName>
    </alternativeName>
    <alternativeName>
        <fullName evidence="9">Molybdopterin-converting factor large subunit</fullName>
    </alternativeName>
    <alternativeName>
        <fullName evidence="11">Molybdopterin-converting factor subunit 2</fullName>
    </alternativeName>
</protein>
<dbReference type="AlphaFoldDB" id="A0A074M8F2"/>
<comment type="catalytic activity">
    <reaction evidence="12">
        <text>2 [molybdopterin-synthase sulfur-carrier protein]-C-terminal-Gly-aminoethanethioate + cyclic pyranopterin phosphate + H2O = molybdopterin + 2 [molybdopterin-synthase sulfur-carrier protein]-C-terminal Gly-Gly + 2 H(+)</text>
        <dbReference type="Rhea" id="RHEA:26333"/>
        <dbReference type="Rhea" id="RHEA-COMP:12202"/>
        <dbReference type="Rhea" id="RHEA-COMP:19907"/>
        <dbReference type="ChEBI" id="CHEBI:15377"/>
        <dbReference type="ChEBI" id="CHEBI:15378"/>
        <dbReference type="ChEBI" id="CHEBI:58698"/>
        <dbReference type="ChEBI" id="CHEBI:59648"/>
        <dbReference type="ChEBI" id="CHEBI:90778"/>
        <dbReference type="ChEBI" id="CHEBI:232372"/>
        <dbReference type="EC" id="2.8.1.12"/>
    </reaction>
</comment>
<name>A0A074M8F2_ERYLO</name>
<gene>
    <name evidence="13" type="ORF">EH31_10985</name>
</gene>
<dbReference type="STRING" id="1044.EH31_10985"/>
<evidence type="ECO:0000256" key="11">
    <source>
        <dbReference type="ARBA" id="ARBA00032474"/>
    </source>
</evidence>